<evidence type="ECO:0000313" key="1">
    <source>
        <dbReference type="EMBL" id="GBM57245.1"/>
    </source>
</evidence>
<sequence>MVRDRVTSTPMTGRISFGRVFLVPMPVAYPQGCKALSGPFGRGWAVDGDIISRQLLWRRSFKNPGAPTGMTDNTPCEPYINHLQSAGLFHSLVFALSVQHMYTT</sequence>
<dbReference type="AlphaFoldDB" id="A0A4Y2GWP0"/>
<protein>
    <submittedName>
        <fullName evidence="1">Uncharacterized protein</fullName>
    </submittedName>
</protein>
<dbReference type="Proteomes" id="UP000499080">
    <property type="component" value="Unassembled WGS sequence"/>
</dbReference>
<gene>
    <name evidence="1" type="ORF">AVEN_33485_1</name>
</gene>
<name>A0A4Y2GWP0_ARAVE</name>
<accession>A0A4Y2GWP0</accession>
<organism evidence="1 2">
    <name type="scientific">Araneus ventricosus</name>
    <name type="common">Orbweaver spider</name>
    <name type="synonym">Epeira ventricosa</name>
    <dbReference type="NCBI Taxonomy" id="182803"/>
    <lineage>
        <taxon>Eukaryota</taxon>
        <taxon>Metazoa</taxon>
        <taxon>Ecdysozoa</taxon>
        <taxon>Arthropoda</taxon>
        <taxon>Chelicerata</taxon>
        <taxon>Arachnida</taxon>
        <taxon>Araneae</taxon>
        <taxon>Araneomorphae</taxon>
        <taxon>Entelegynae</taxon>
        <taxon>Araneoidea</taxon>
        <taxon>Araneidae</taxon>
        <taxon>Araneus</taxon>
    </lineage>
</organism>
<evidence type="ECO:0000313" key="2">
    <source>
        <dbReference type="Proteomes" id="UP000499080"/>
    </source>
</evidence>
<keyword evidence="2" id="KW-1185">Reference proteome</keyword>
<proteinExistence type="predicted"/>
<comment type="caution">
    <text evidence="1">The sequence shown here is derived from an EMBL/GenBank/DDBJ whole genome shotgun (WGS) entry which is preliminary data.</text>
</comment>
<reference evidence="1 2" key="1">
    <citation type="journal article" date="2019" name="Sci. Rep.">
        <title>Orb-weaving spider Araneus ventricosus genome elucidates the spidroin gene catalogue.</title>
        <authorList>
            <person name="Kono N."/>
            <person name="Nakamura H."/>
            <person name="Ohtoshi R."/>
            <person name="Moran D.A.P."/>
            <person name="Shinohara A."/>
            <person name="Yoshida Y."/>
            <person name="Fujiwara M."/>
            <person name="Mori M."/>
            <person name="Tomita M."/>
            <person name="Arakawa K."/>
        </authorList>
    </citation>
    <scope>NUCLEOTIDE SEQUENCE [LARGE SCALE GENOMIC DNA]</scope>
</reference>
<dbReference type="EMBL" id="BGPR01001585">
    <property type="protein sequence ID" value="GBM57245.1"/>
    <property type="molecule type" value="Genomic_DNA"/>
</dbReference>